<sequence length="505" mass="58248">MTPTLPHNPDAESEATAIKALSKPDPLLEELQVVRLEGRYFCFDRHEAKNRHGVLQYRDGNRGLVIEVSPRYGHPSVLAYKVLQAVFRKVTLEGKPYPDTVSFSYRELGRMIGRDVFGGRDSQQLYDAIRQLEDTKIELYLYDKDGKEFRSFRFNLVISSGFIGSGEVTGPTRIKAAALTLHPVIMDSMRRGHFAIFNWARLEQMEPLSAALYKRLYLHFSNLYEEQYDRRSLKFEKDYEALCQEWLGGLKPERYKSRIMKQLGHHLALLRETGLVRFATIEDKSGGEGFKLVFRPGNSFFEDYSAFYQGNKARVLQFQHAADQADITGPIDSVAHFYKKLHKVDNLDGKIFAEKDIEFAKRLIDAIGTEGFTDLVEFALEEAPKTNFQMKNIRAIETYLPAWQAGKEKRKQEQAARKAEDDKRRQERLQSEYESFCQSQQFTYMETASESERAEIKRLAEAQAVSKNHEPGHPMYRITVRLAEKAILAARCALPTFEQWLATRH</sequence>
<comment type="caution">
    <text evidence="2">The sequence shown here is derived from an EMBL/GenBank/DDBJ whole genome shotgun (WGS) entry which is preliminary data.</text>
</comment>
<dbReference type="RefSeq" id="WP_191820496.1">
    <property type="nucleotide sequence ID" value="NZ_JACYFT010000007.1"/>
</dbReference>
<feature type="region of interest" description="Disordered" evidence="1">
    <location>
        <begin position="407"/>
        <end position="430"/>
    </location>
</feature>
<evidence type="ECO:0000313" key="2">
    <source>
        <dbReference type="EMBL" id="MBD8052006.1"/>
    </source>
</evidence>
<dbReference type="EMBL" id="JACYFT010000007">
    <property type="protein sequence ID" value="MBD8052006.1"/>
    <property type="molecule type" value="Genomic_DNA"/>
</dbReference>
<protein>
    <submittedName>
        <fullName evidence="2">Uncharacterized protein</fullName>
    </submittedName>
</protein>
<proteinExistence type="predicted"/>
<keyword evidence="3" id="KW-1185">Reference proteome</keyword>
<dbReference type="AlphaFoldDB" id="A0A927FJB0"/>
<reference evidence="2" key="1">
    <citation type="submission" date="2020-09" db="EMBL/GenBank/DDBJ databases">
        <title>Genome seq and assembly of Limnohabitants sp.</title>
        <authorList>
            <person name="Chhetri G."/>
        </authorList>
    </citation>
    <scope>NUCLEOTIDE SEQUENCE</scope>
    <source>
        <strain evidence="2">JUR4</strain>
    </source>
</reference>
<organism evidence="2 3">
    <name type="scientific">Limnohabitans radicicola</name>
    <dbReference type="NCBI Taxonomy" id="2771427"/>
    <lineage>
        <taxon>Bacteria</taxon>
        <taxon>Pseudomonadati</taxon>
        <taxon>Pseudomonadota</taxon>
        <taxon>Betaproteobacteria</taxon>
        <taxon>Burkholderiales</taxon>
        <taxon>Comamonadaceae</taxon>
        <taxon>Limnohabitans</taxon>
    </lineage>
</organism>
<dbReference type="Proteomes" id="UP000647424">
    <property type="component" value="Unassembled WGS sequence"/>
</dbReference>
<gene>
    <name evidence="2" type="ORF">IC609_15825</name>
</gene>
<evidence type="ECO:0000256" key="1">
    <source>
        <dbReference type="SAM" id="MobiDB-lite"/>
    </source>
</evidence>
<name>A0A927FJB0_9BURK</name>
<accession>A0A927FJB0</accession>
<evidence type="ECO:0000313" key="3">
    <source>
        <dbReference type="Proteomes" id="UP000647424"/>
    </source>
</evidence>